<gene>
    <name evidence="2" type="ORF">Bpfe_003065</name>
</gene>
<organism evidence="2 3">
    <name type="scientific">Biomphalaria pfeifferi</name>
    <name type="common">Bloodfluke planorb</name>
    <name type="synonym">Freshwater snail</name>
    <dbReference type="NCBI Taxonomy" id="112525"/>
    <lineage>
        <taxon>Eukaryota</taxon>
        <taxon>Metazoa</taxon>
        <taxon>Spiralia</taxon>
        <taxon>Lophotrochozoa</taxon>
        <taxon>Mollusca</taxon>
        <taxon>Gastropoda</taxon>
        <taxon>Heterobranchia</taxon>
        <taxon>Euthyneura</taxon>
        <taxon>Panpulmonata</taxon>
        <taxon>Hygrophila</taxon>
        <taxon>Lymnaeoidea</taxon>
        <taxon>Planorbidae</taxon>
        <taxon>Biomphalaria</taxon>
    </lineage>
</organism>
<feature type="region of interest" description="Disordered" evidence="1">
    <location>
        <begin position="220"/>
        <end position="240"/>
    </location>
</feature>
<name>A0AAD8C7I4_BIOPF</name>
<evidence type="ECO:0000256" key="1">
    <source>
        <dbReference type="SAM" id="MobiDB-lite"/>
    </source>
</evidence>
<accession>A0AAD8C7I4</accession>
<sequence length="240" mass="26462">SSTSAINTMDSTSMYNILPSSLVGFIEDSSDVPDVSLPFGMSDIIASSTWPENTMSSNDDVLKSSSSPYYDQSVSPSESTPYLNDMYSDLYIEESSLPYDYHSSRPLQSSYEDQIEESSLPYDYYSSQSQFYNSQETSYCSSDEMYSSQETSYSSAIELYSSSDELYSSQEQPYSASYPTSSIMETLISSSSYVSTQSTRRTDLYNDTTIAYTTTASSTLTSSTTSPTSTTISTTTTTIT</sequence>
<reference evidence="2" key="1">
    <citation type="journal article" date="2023" name="PLoS Negl. Trop. Dis.">
        <title>A genome sequence for Biomphalaria pfeifferi, the major vector snail for the human-infecting parasite Schistosoma mansoni.</title>
        <authorList>
            <person name="Bu L."/>
            <person name="Lu L."/>
            <person name="Laidemitt M.R."/>
            <person name="Zhang S.M."/>
            <person name="Mutuku M."/>
            <person name="Mkoji G."/>
            <person name="Steinauer M."/>
            <person name="Loker E.S."/>
        </authorList>
    </citation>
    <scope>NUCLEOTIDE SEQUENCE</scope>
    <source>
        <strain evidence="2">KasaAsao</strain>
    </source>
</reference>
<keyword evidence="3" id="KW-1185">Reference proteome</keyword>
<protein>
    <submittedName>
        <fullName evidence="2">Topoisomerase I damage affected protein 7</fullName>
    </submittedName>
</protein>
<dbReference type="AlphaFoldDB" id="A0AAD8C7I4"/>
<feature type="region of interest" description="Disordered" evidence="1">
    <location>
        <begin position="54"/>
        <end position="81"/>
    </location>
</feature>
<dbReference type="Proteomes" id="UP001233172">
    <property type="component" value="Unassembled WGS sequence"/>
</dbReference>
<reference evidence="2" key="2">
    <citation type="submission" date="2023-04" db="EMBL/GenBank/DDBJ databases">
        <authorList>
            <person name="Bu L."/>
            <person name="Lu L."/>
            <person name="Laidemitt M.R."/>
            <person name="Zhang S.M."/>
            <person name="Mutuku M."/>
            <person name="Mkoji G."/>
            <person name="Steinauer M."/>
            <person name="Loker E.S."/>
        </authorList>
    </citation>
    <scope>NUCLEOTIDE SEQUENCE</scope>
    <source>
        <strain evidence="2">KasaAsao</strain>
        <tissue evidence="2">Whole Snail</tissue>
    </source>
</reference>
<evidence type="ECO:0000313" key="2">
    <source>
        <dbReference type="EMBL" id="KAK0067558.1"/>
    </source>
</evidence>
<dbReference type="EMBL" id="JASAOG010000007">
    <property type="protein sequence ID" value="KAK0067558.1"/>
    <property type="molecule type" value="Genomic_DNA"/>
</dbReference>
<comment type="caution">
    <text evidence="2">The sequence shown here is derived from an EMBL/GenBank/DDBJ whole genome shotgun (WGS) entry which is preliminary data.</text>
</comment>
<feature type="compositionally biased region" description="Low complexity" evidence="1">
    <location>
        <begin position="56"/>
        <end position="77"/>
    </location>
</feature>
<evidence type="ECO:0000313" key="3">
    <source>
        <dbReference type="Proteomes" id="UP001233172"/>
    </source>
</evidence>
<proteinExistence type="predicted"/>
<feature type="non-terminal residue" evidence="2">
    <location>
        <position position="240"/>
    </location>
</feature>
<feature type="non-terminal residue" evidence="2">
    <location>
        <position position="1"/>
    </location>
</feature>